<dbReference type="Pfam" id="PF04075">
    <property type="entry name" value="F420H2_quin_red"/>
    <property type="match status" value="1"/>
</dbReference>
<evidence type="ECO:0000313" key="1">
    <source>
        <dbReference type="EMBL" id="THG32870.1"/>
    </source>
</evidence>
<protein>
    <submittedName>
        <fullName evidence="1">Nitroreductase family deazaflavin-dependent oxidoreductase</fullName>
    </submittedName>
</protein>
<dbReference type="NCBIfam" id="TIGR00026">
    <property type="entry name" value="hi_GC_TIGR00026"/>
    <property type="match status" value="1"/>
</dbReference>
<name>A0A4S4FQM5_9MICO</name>
<dbReference type="EMBL" id="SSSM01000001">
    <property type="protein sequence ID" value="THG32870.1"/>
    <property type="molecule type" value="Genomic_DNA"/>
</dbReference>
<organism evidence="1 2">
    <name type="scientific">Naasia lichenicola</name>
    <dbReference type="NCBI Taxonomy" id="2565933"/>
    <lineage>
        <taxon>Bacteria</taxon>
        <taxon>Bacillati</taxon>
        <taxon>Actinomycetota</taxon>
        <taxon>Actinomycetes</taxon>
        <taxon>Micrococcales</taxon>
        <taxon>Microbacteriaceae</taxon>
        <taxon>Naasia</taxon>
    </lineage>
</organism>
<reference evidence="1 2" key="1">
    <citation type="submission" date="2019-04" db="EMBL/GenBank/DDBJ databases">
        <authorList>
            <person name="Jiang L."/>
        </authorList>
    </citation>
    <scope>NUCLEOTIDE SEQUENCE [LARGE SCALE GENOMIC DNA]</scope>
    <source>
        <strain evidence="1 2">YIM 131853</strain>
    </source>
</reference>
<sequence>MSAPETKYLRPRLHDRIFNAVMLAAQKVGISFVGSRTLTVKGRKSGQPRTTPVNPLVVAGSTYLVAPRGTTNWVRNLREAGEGELTIGRRTSRFTAVEVPDHEKLPILRTYLVKWAWEVGMFFDLPKNPTDDAIRTIAHLHPIFRIQLDKDLKIR</sequence>
<dbReference type="OrthoDB" id="5186446at2"/>
<dbReference type="AlphaFoldDB" id="A0A4S4FQM5"/>
<gene>
    <name evidence="1" type="ORF">E6C64_00370</name>
</gene>
<dbReference type="Proteomes" id="UP000309133">
    <property type="component" value="Unassembled WGS sequence"/>
</dbReference>
<dbReference type="Gene3D" id="2.30.110.10">
    <property type="entry name" value="Electron Transport, Fmn-binding Protein, Chain A"/>
    <property type="match status" value="1"/>
</dbReference>
<keyword evidence="2" id="KW-1185">Reference proteome</keyword>
<proteinExistence type="predicted"/>
<dbReference type="InterPro" id="IPR012349">
    <property type="entry name" value="Split_barrel_FMN-bd"/>
</dbReference>
<accession>A0A4S4FQM5</accession>
<dbReference type="InterPro" id="IPR004378">
    <property type="entry name" value="F420H2_quin_Rdtase"/>
</dbReference>
<dbReference type="GO" id="GO:0016491">
    <property type="term" value="F:oxidoreductase activity"/>
    <property type="evidence" value="ECO:0007669"/>
    <property type="project" value="InterPro"/>
</dbReference>
<comment type="caution">
    <text evidence="1">The sequence shown here is derived from an EMBL/GenBank/DDBJ whole genome shotgun (WGS) entry which is preliminary data.</text>
</comment>
<evidence type="ECO:0000313" key="2">
    <source>
        <dbReference type="Proteomes" id="UP000309133"/>
    </source>
</evidence>
<dbReference type="RefSeq" id="WP_136425651.1">
    <property type="nucleotide sequence ID" value="NZ_SSSM01000001.1"/>
</dbReference>